<comment type="subcellular location">
    <subcellularLocation>
        <location evidence="2">Apical cell membrane</location>
    </subcellularLocation>
    <subcellularLocation>
        <location evidence="6">Cell membrane</location>
        <topology evidence="6">Multi-pass membrane protein</topology>
    </subcellularLocation>
    <subcellularLocation>
        <location evidence="4">Cell projection</location>
    </subcellularLocation>
    <subcellularLocation>
        <location evidence="3">Endoplasmic reticulum</location>
    </subcellularLocation>
    <subcellularLocation>
        <location evidence="5">Golgi apparatus</location>
    </subcellularLocation>
    <subcellularLocation>
        <location evidence="27">Membrane</location>
        <topology evidence="27">Multi-pass membrane protein</topology>
    </subcellularLocation>
</comment>
<dbReference type="PANTHER" id="PTHR24092:SF48">
    <property type="entry name" value="PHOSPHOLIPID-TRANSPORTING ATPASE IC"/>
    <property type="match status" value="1"/>
</dbReference>
<evidence type="ECO:0000313" key="30">
    <source>
        <dbReference type="Ensembl" id="ENSABRP00000025507.1"/>
    </source>
</evidence>
<dbReference type="InterPro" id="IPR036412">
    <property type="entry name" value="HAD-like_sf"/>
</dbReference>
<dbReference type="GO" id="GO:0045332">
    <property type="term" value="P:phospholipid translocation"/>
    <property type="evidence" value="ECO:0007669"/>
    <property type="project" value="TreeGrafter"/>
</dbReference>
<feature type="binding site" evidence="25">
    <location>
        <position position="567"/>
    </location>
    <ligand>
        <name>ATP</name>
        <dbReference type="ChEBI" id="CHEBI:30616"/>
    </ligand>
</feature>
<feature type="transmembrane region" description="Helical" evidence="27">
    <location>
        <begin position="906"/>
        <end position="925"/>
    </location>
</feature>
<reference evidence="30" key="1">
    <citation type="submission" date="2025-08" db="UniProtKB">
        <authorList>
            <consortium name="Ensembl"/>
        </authorList>
    </citation>
    <scope>IDENTIFICATION</scope>
</reference>
<dbReference type="SUPFAM" id="SSF56784">
    <property type="entry name" value="HAD-like"/>
    <property type="match status" value="1"/>
</dbReference>
<evidence type="ECO:0000256" key="12">
    <source>
        <dbReference type="ARBA" id="ARBA00022824"/>
    </source>
</evidence>
<keyword evidence="15 27" id="KW-1278">Translocase</keyword>
<evidence type="ECO:0000256" key="6">
    <source>
        <dbReference type="ARBA" id="ARBA00004651"/>
    </source>
</evidence>
<feature type="binding site" evidence="25">
    <location>
        <position position="537"/>
    </location>
    <ligand>
        <name>ATP</name>
        <dbReference type="ChEBI" id="CHEBI:30616"/>
    </ligand>
</feature>
<proteinExistence type="inferred from homology"/>
<evidence type="ECO:0000256" key="4">
    <source>
        <dbReference type="ARBA" id="ARBA00004316"/>
    </source>
</evidence>
<dbReference type="PRINTS" id="PR00119">
    <property type="entry name" value="CATATPASE"/>
</dbReference>
<feature type="binding site" evidence="26">
    <location>
        <position position="390"/>
    </location>
    <ligand>
        <name>Mg(2+)</name>
        <dbReference type="ChEBI" id="CHEBI:18420"/>
    </ligand>
</feature>
<name>A0A8B9CU87_9AVES</name>
<dbReference type="GO" id="GO:0005548">
    <property type="term" value="F:phospholipid transporter activity"/>
    <property type="evidence" value="ECO:0007669"/>
    <property type="project" value="UniProtKB-ARBA"/>
</dbReference>
<feature type="binding site" evidence="25">
    <location>
        <position position="740"/>
    </location>
    <ligand>
        <name>ATP</name>
        <dbReference type="ChEBI" id="CHEBI:30616"/>
    </ligand>
</feature>
<feature type="binding site" evidence="25">
    <location>
        <position position="770"/>
    </location>
    <ligand>
        <name>ATP</name>
        <dbReference type="ChEBI" id="CHEBI:30616"/>
    </ligand>
</feature>
<feature type="transmembrane region" description="Helical" evidence="27">
    <location>
        <begin position="273"/>
        <end position="296"/>
    </location>
</feature>
<evidence type="ECO:0000256" key="27">
    <source>
        <dbReference type="RuleBase" id="RU362033"/>
    </source>
</evidence>
<feature type="binding site" evidence="25">
    <location>
        <position position="389"/>
    </location>
    <ligand>
        <name>ATP</name>
        <dbReference type="ChEBI" id="CHEBI:30616"/>
    </ligand>
</feature>
<feature type="transmembrane region" description="Helical" evidence="27">
    <location>
        <begin position="856"/>
        <end position="876"/>
    </location>
</feature>
<dbReference type="InterPro" id="IPR018303">
    <property type="entry name" value="ATPase_P-typ_P_site"/>
</dbReference>
<dbReference type="GO" id="GO:0000287">
    <property type="term" value="F:magnesium ion binding"/>
    <property type="evidence" value="ECO:0007669"/>
    <property type="project" value="UniProtKB-UniRule"/>
</dbReference>
<dbReference type="GO" id="GO:0005802">
    <property type="term" value="C:trans-Golgi network"/>
    <property type="evidence" value="ECO:0007669"/>
    <property type="project" value="TreeGrafter"/>
</dbReference>
<feature type="transmembrane region" description="Helical" evidence="27">
    <location>
        <begin position="323"/>
        <end position="342"/>
    </location>
</feature>
<comment type="subunit">
    <text evidence="23">Component of a P4-ATPase flippase complex which consists of a catalytic alpha subunit ATP8B1 and an accessory beta subunit TMEM30A. The flippase ATP8B1:TMEM30A complex can form an intermediate phosphoenzyme in vitro. Also interacts with beta subunit TMEM30B.</text>
</comment>
<keyword evidence="11 25" id="KW-0547">Nucleotide-binding</keyword>
<dbReference type="InterPro" id="IPR023299">
    <property type="entry name" value="ATPase_P-typ_cyto_dom_N"/>
</dbReference>
<comment type="cofactor">
    <cofactor evidence="1 26">
        <name>Mg(2+)</name>
        <dbReference type="ChEBI" id="CHEBI:18420"/>
    </cofactor>
</comment>
<feature type="binding site" evidence="26">
    <location>
        <position position="770"/>
    </location>
    <ligand>
        <name>Mg(2+)</name>
        <dbReference type="ChEBI" id="CHEBI:18420"/>
    </ligand>
</feature>
<comment type="similarity">
    <text evidence="7 27">Belongs to the cation transport ATPase (P-type) (TC 3.A.3) family. Type IV subfamily.</text>
</comment>
<dbReference type="CDD" id="cd02073">
    <property type="entry name" value="P-type_ATPase_APLT_Dnf-like"/>
    <property type="match status" value="1"/>
</dbReference>
<keyword evidence="13 25" id="KW-0067">ATP-binding</keyword>
<dbReference type="GO" id="GO:0005783">
    <property type="term" value="C:endoplasmic reticulum"/>
    <property type="evidence" value="ECO:0007669"/>
    <property type="project" value="UniProtKB-SubCell"/>
</dbReference>
<feature type="binding site" evidence="25">
    <location>
        <position position="514"/>
    </location>
    <ligand>
        <name>ATP</name>
        <dbReference type="ChEBI" id="CHEBI:30616"/>
    </ligand>
</feature>
<dbReference type="Gene3D" id="3.40.1110.10">
    <property type="entry name" value="Calcium-transporting ATPase, cytoplasmic domain N"/>
    <property type="match status" value="1"/>
</dbReference>
<feature type="transmembrane region" description="Helical" evidence="27">
    <location>
        <begin position="1017"/>
        <end position="1035"/>
    </location>
</feature>
<dbReference type="Proteomes" id="UP000694426">
    <property type="component" value="Unplaced"/>
</dbReference>
<dbReference type="SUPFAM" id="SSF81660">
    <property type="entry name" value="Metal cation-transporting ATPase, ATP-binding domain N"/>
    <property type="match status" value="1"/>
</dbReference>
<keyword evidence="10 26" id="KW-0479">Metal-binding</keyword>
<feature type="transmembrane region" description="Helical" evidence="27">
    <location>
        <begin position="970"/>
        <end position="997"/>
    </location>
</feature>
<dbReference type="SFLD" id="SFLDS00003">
    <property type="entry name" value="Haloacid_Dehalogenase"/>
    <property type="match status" value="1"/>
</dbReference>
<sequence>NDQHFHEQPQFKRTILLCFKKSKYGNAIKTYKYNPITFLPLNLFEQFKRAANFYFLVLLILQAIPQISTLSWYTTLVPLLLVLGITAVKDLVDDIARHRMDNEVNNRTCEVIRDGRFVLFKNTKWKDIKVGDIIRLKKNTFVPADILLLSSSEPNSLCYVETAELDGETNLKFKMALEVTDKYLQEESAMADFNGLIECEEPNNRLDKFTGTLFWRNMSYALDADKILLRGCKVRNTDFCHGVVIFAGADTKIMKNSGKTKFKRTKIDSLMNYMVYTIFLVLILLSAGLAIGHTYWEQQIGNSSWYLYDAEDYSPPYRGFLNFWGYIIVLNTMVPISLYVSVEVIRLGQSYFINWDLQMYYSEKDTAAKARTTTLNEQLGQIHYIFSDKTGTLTQNIMTFKKCCINGQRYGKSVPLDFSWNMYADGKFLFYDHYLIEQIKSRKDPEIQKFFLLLAICHTVMVDINYQAASPDEGALVTAARNFGYVFLSRTQNTITISEMGIEKTYDVLAILDFNSDRKRMSVIVRESNGNIRLYCKGADTVIYERLHPRNVKREATEEVFANETLRTLCLCYRDISDDEFEAWNKKFMEASVATTNRDEALDKVYEEIEKNLILLGATAIEDKLQDGVPETISKLSKADIKIWVLTGDKKETAENIGFSCELLTDETTICYGEDIRQVKSTKNFCVGVKNVQFLKLSQQTAEEKQKQTEKRRKAEAYKEQQQKNFVDLACECKAVICCRVTPKQKAMVVELVKKYKKAITLAIGDGANDVNMIKTAHIGVGISGQEGMQAVMSSDYSFGQFRYLQRLLLVHGRWSYIRMCKFLRYFFYKNFAFTLVHIWYSFFNGFSAQTAYEDWFITLYNVLYSSLPVLLVGLFDQDVSDKLSLRFPRLYVLGQKDLLFNYRKFFLSLLHGAITSLIIFFIPYGAYLQTMGQDGEAPSDYQSFAVTAASSLVFVVNLQIGLDTSYWTFVNAFSVFGSIAIYFGITFDFHSAGIHVLFPSAFQFTGTAPNALRQPYLWLTMVLTIAVCLLPVVAQRFLSMTIWPSESDRVSKGLCYFRHMQSAFRRGLSSRRSAYAFSHQRGYADLIASGRSIRKKRAPLDAVLGNAVTEVREAREAS</sequence>
<feature type="transmembrane region" description="Helical" evidence="27">
    <location>
        <begin position="945"/>
        <end position="963"/>
    </location>
</feature>
<dbReference type="Gene3D" id="2.70.150.10">
    <property type="entry name" value="Calcium-transporting ATPase, cytoplasmic transduction domain A"/>
    <property type="match status" value="1"/>
</dbReference>
<dbReference type="InterPro" id="IPR023214">
    <property type="entry name" value="HAD_sf"/>
</dbReference>
<dbReference type="SFLD" id="SFLDG00002">
    <property type="entry name" value="C1.7:_P-type_atpase_like"/>
    <property type="match status" value="1"/>
</dbReference>
<keyword evidence="31" id="KW-1185">Reference proteome</keyword>
<evidence type="ECO:0000256" key="9">
    <source>
        <dbReference type="ARBA" id="ARBA00022692"/>
    </source>
</evidence>
<dbReference type="InterPro" id="IPR008250">
    <property type="entry name" value="ATPase_P-typ_transduc_dom_A_sf"/>
</dbReference>
<protein>
    <recommendedName>
        <fullName evidence="27">Phospholipid-transporting ATPase</fullName>
        <ecNumber evidence="27">7.6.2.1</ecNumber>
    </recommendedName>
</protein>
<keyword evidence="17" id="KW-0333">Golgi apparatus</keyword>
<evidence type="ECO:0000256" key="5">
    <source>
        <dbReference type="ARBA" id="ARBA00004555"/>
    </source>
</evidence>
<dbReference type="InterPro" id="IPR032630">
    <property type="entry name" value="P_typ_ATPase_c"/>
</dbReference>
<dbReference type="Pfam" id="PF16212">
    <property type="entry name" value="PhoLip_ATPase_C"/>
    <property type="match status" value="1"/>
</dbReference>
<evidence type="ECO:0000256" key="8">
    <source>
        <dbReference type="ARBA" id="ARBA00022475"/>
    </source>
</evidence>
<evidence type="ECO:0000256" key="20">
    <source>
        <dbReference type="ARBA" id="ARBA00034036"/>
    </source>
</evidence>
<evidence type="ECO:0000259" key="28">
    <source>
        <dbReference type="Pfam" id="PF16209"/>
    </source>
</evidence>
<accession>A0A8B9CU87</accession>
<evidence type="ECO:0000256" key="13">
    <source>
        <dbReference type="ARBA" id="ARBA00022840"/>
    </source>
</evidence>
<evidence type="ECO:0000256" key="1">
    <source>
        <dbReference type="ARBA" id="ARBA00001946"/>
    </source>
</evidence>
<comment type="catalytic activity">
    <reaction evidence="20 27">
        <text>ATP + H2O + phospholipidSide 1 = ADP + phosphate + phospholipidSide 2.</text>
        <dbReference type="EC" id="7.6.2.1"/>
    </reaction>
</comment>
<feature type="binding site" evidence="25">
    <location>
        <position position="746"/>
    </location>
    <ligand>
        <name>ATP</name>
        <dbReference type="ChEBI" id="CHEBI:30616"/>
    </ligand>
</feature>
<dbReference type="FunFam" id="3.40.50.1000:FF:000001">
    <property type="entry name" value="Phospholipid-transporting ATPase IC"/>
    <property type="match status" value="1"/>
</dbReference>
<evidence type="ECO:0000256" key="15">
    <source>
        <dbReference type="ARBA" id="ARBA00022967"/>
    </source>
</evidence>
<keyword evidence="16 27" id="KW-1133">Transmembrane helix</keyword>
<evidence type="ECO:0000259" key="29">
    <source>
        <dbReference type="Pfam" id="PF16212"/>
    </source>
</evidence>
<feature type="binding site" evidence="26">
    <location>
        <position position="388"/>
    </location>
    <ligand>
        <name>Mg(2+)</name>
        <dbReference type="ChEBI" id="CHEBI:18420"/>
    </ligand>
</feature>
<feature type="binding site" evidence="25">
    <location>
        <position position="473"/>
    </location>
    <ligand>
        <name>ATP</name>
        <dbReference type="ChEBI" id="CHEBI:30616"/>
    </ligand>
</feature>
<dbReference type="PANTHER" id="PTHR24092">
    <property type="entry name" value="PROBABLE PHOSPHOLIPID-TRANSPORTING ATPASE"/>
    <property type="match status" value="1"/>
</dbReference>
<dbReference type="SFLD" id="SFLDF00027">
    <property type="entry name" value="p-type_atpase"/>
    <property type="match status" value="1"/>
</dbReference>
<evidence type="ECO:0000256" key="18">
    <source>
        <dbReference type="ARBA" id="ARBA00023136"/>
    </source>
</evidence>
<dbReference type="Pfam" id="PF13246">
    <property type="entry name" value="Cation_ATPase"/>
    <property type="match status" value="1"/>
</dbReference>
<evidence type="ECO:0000256" key="25">
    <source>
        <dbReference type="PIRSR" id="PIRSR606539-2"/>
    </source>
</evidence>
<keyword evidence="19" id="KW-0966">Cell projection</keyword>
<dbReference type="GO" id="GO:0042995">
    <property type="term" value="C:cell projection"/>
    <property type="evidence" value="ECO:0007669"/>
    <property type="project" value="UniProtKB-SubCell"/>
</dbReference>
<evidence type="ECO:0000256" key="26">
    <source>
        <dbReference type="PIRSR" id="PIRSR606539-3"/>
    </source>
</evidence>
<keyword evidence="14 26" id="KW-0460">Magnesium</keyword>
<comment type="catalytic activity">
    <reaction evidence="22">
        <text>a 1,2-diacyl-sn-glycero-3-phosphocholine(out) + ATP + H2O = a 1,2-diacyl-sn-glycero-3-phosphocholine(in) + ADP + phosphate + H(+)</text>
        <dbReference type="Rhea" id="RHEA:38583"/>
        <dbReference type="ChEBI" id="CHEBI:15377"/>
        <dbReference type="ChEBI" id="CHEBI:15378"/>
        <dbReference type="ChEBI" id="CHEBI:30616"/>
        <dbReference type="ChEBI" id="CHEBI:43474"/>
        <dbReference type="ChEBI" id="CHEBI:57643"/>
        <dbReference type="ChEBI" id="CHEBI:456216"/>
    </reaction>
    <physiologicalReaction direction="left-to-right" evidence="22">
        <dbReference type="Rhea" id="RHEA:38584"/>
    </physiologicalReaction>
</comment>
<keyword evidence="12" id="KW-0256">Endoplasmic reticulum</keyword>
<gene>
    <name evidence="30" type="primary">ATP8B1</name>
</gene>
<dbReference type="SUPFAM" id="SSF81653">
    <property type="entry name" value="Calcium ATPase, transduction domain A"/>
    <property type="match status" value="1"/>
</dbReference>
<dbReference type="PROSITE" id="PS00154">
    <property type="entry name" value="ATPASE_E1_E2"/>
    <property type="match status" value="1"/>
</dbReference>
<keyword evidence="18 27" id="KW-0472">Membrane</keyword>
<comment type="catalytic activity">
    <reaction evidence="21">
        <text>a 1,2-diacyl-sn-glycero-3-phospho-L-serine(out) + ATP + H2O = a 1,2-diacyl-sn-glycero-3-phospho-L-serine(in) + ADP + phosphate + H(+)</text>
        <dbReference type="Rhea" id="RHEA:38567"/>
        <dbReference type="ChEBI" id="CHEBI:15377"/>
        <dbReference type="ChEBI" id="CHEBI:15378"/>
        <dbReference type="ChEBI" id="CHEBI:30616"/>
        <dbReference type="ChEBI" id="CHEBI:43474"/>
        <dbReference type="ChEBI" id="CHEBI:57262"/>
        <dbReference type="ChEBI" id="CHEBI:456216"/>
    </reaction>
    <physiologicalReaction direction="left-to-right" evidence="21">
        <dbReference type="Rhea" id="RHEA:38568"/>
    </physiologicalReaction>
</comment>
<evidence type="ECO:0000256" key="2">
    <source>
        <dbReference type="ARBA" id="ARBA00004221"/>
    </source>
</evidence>
<evidence type="ECO:0000256" key="21">
    <source>
        <dbReference type="ARBA" id="ARBA00051303"/>
    </source>
</evidence>
<dbReference type="AlphaFoldDB" id="A0A8B9CU87"/>
<dbReference type="InterPro" id="IPR006539">
    <property type="entry name" value="P-type_ATPase_IV"/>
</dbReference>
<evidence type="ECO:0000256" key="24">
    <source>
        <dbReference type="PIRSR" id="PIRSR606539-1"/>
    </source>
</evidence>
<reference evidence="30" key="2">
    <citation type="submission" date="2025-09" db="UniProtKB">
        <authorList>
            <consortium name="Ensembl"/>
        </authorList>
    </citation>
    <scope>IDENTIFICATION</scope>
</reference>
<dbReference type="InterPro" id="IPR032631">
    <property type="entry name" value="P-type_ATPase_N"/>
</dbReference>
<evidence type="ECO:0000256" key="14">
    <source>
        <dbReference type="ARBA" id="ARBA00022842"/>
    </source>
</evidence>
<feature type="transmembrane region" description="Helical" evidence="27">
    <location>
        <begin position="73"/>
        <end position="92"/>
    </location>
</feature>
<dbReference type="Ensembl" id="ENSABRT00000035712.1">
    <property type="protein sequence ID" value="ENSABRP00000025507.1"/>
    <property type="gene ID" value="ENSABRG00000021054.1"/>
</dbReference>
<dbReference type="GeneTree" id="ENSGT00940000158002"/>
<evidence type="ECO:0000256" key="11">
    <source>
        <dbReference type="ARBA" id="ARBA00022741"/>
    </source>
</evidence>
<dbReference type="InterPro" id="IPR001757">
    <property type="entry name" value="P_typ_ATPase"/>
</dbReference>
<evidence type="ECO:0000256" key="22">
    <source>
        <dbReference type="ARBA" id="ARBA00052223"/>
    </source>
</evidence>
<feature type="binding site" evidence="25">
    <location>
        <position position="648"/>
    </location>
    <ligand>
        <name>ATP</name>
        <dbReference type="ChEBI" id="CHEBI:30616"/>
    </ligand>
</feature>
<dbReference type="NCBIfam" id="TIGR01652">
    <property type="entry name" value="ATPase-Plipid"/>
    <property type="match status" value="1"/>
</dbReference>
<feature type="domain" description="P-type ATPase N-terminal" evidence="28">
    <location>
        <begin position="24"/>
        <end position="76"/>
    </location>
</feature>
<dbReference type="EC" id="7.6.2.1" evidence="27"/>
<evidence type="ECO:0000256" key="19">
    <source>
        <dbReference type="ARBA" id="ARBA00023273"/>
    </source>
</evidence>
<feature type="binding site" evidence="25">
    <location>
        <position position="647"/>
    </location>
    <ligand>
        <name>ATP</name>
        <dbReference type="ChEBI" id="CHEBI:30616"/>
    </ligand>
</feature>
<feature type="binding site" evidence="25">
    <location>
        <position position="649"/>
    </location>
    <ligand>
        <name>ATP</name>
        <dbReference type="ChEBI" id="CHEBI:30616"/>
    </ligand>
</feature>
<dbReference type="GO" id="GO:0005524">
    <property type="term" value="F:ATP binding"/>
    <property type="evidence" value="ECO:0007669"/>
    <property type="project" value="UniProtKB-UniRule"/>
</dbReference>
<dbReference type="InterPro" id="IPR023298">
    <property type="entry name" value="ATPase_P-typ_TM_dom_sf"/>
</dbReference>
<feature type="binding site" evidence="25">
    <location>
        <position position="388"/>
    </location>
    <ligand>
        <name>ATP</name>
        <dbReference type="ChEBI" id="CHEBI:30616"/>
    </ligand>
</feature>
<feature type="binding site" evidence="25">
    <location>
        <position position="390"/>
    </location>
    <ligand>
        <name>ATP</name>
        <dbReference type="ChEBI" id="CHEBI:30616"/>
    </ligand>
</feature>
<feature type="active site" description="4-aspartylphosphate intermediate" evidence="24">
    <location>
        <position position="388"/>
    </location>
</feature>
<feature type="binding site" evidence="26">
    <location>
        <position position="766"/>
    </location>
    <ligand>
        <name>Mg(2+)</name>
        <dbReference type="ChEBI" id="CHEBI:18420"/>
    </ligand>
</feature>
<dbReference type="FunFam" id="3.40.1110.10:FF:000012">
    <property type="entry name" value="Phospholipid-transporting ATPase"/>
    <property type="match status" value="1"/>
</dbReference>
<dbReference type="GO" id="GO:0016324">
    <property type="term" value="C:apical plasma membrane"/>
    <property type="evidence" value="ECO:0007669"/>
    <property type="project" value="UniProtKB-SubCell"/>
</dbReference>
<dbReference type="InterPro" id="IPR044492">
    <property type="entry name" value="P_typ_ATPase_HD_dom"/>
</dbReference>
<evidence type="ECO:0000256" key="10">
    <source>
        <dbReference type="ARBA" id="ARBA00022723"/>
    </source>
</evidence>
<evidence type="ECO:0000256" key="16">
    <source>
        <dbReference type="ARBA" id="ARBA00022989"/>
    </source>
</evidence>
<keyword evidence="8" id="KW-1003">Cell membrane</keyword>
<feature type="transmembrane region" description="Helical" evidence="27">
    <location>
        <begin position="823"/>
        <end position="844"/>
    </location>
</feature>
<dbReference type="Pfam" id="PF16209">
    <property type="entry name" value="PhoLip_ATPase_N"/>
    <property type="match status" value="1"/>
</dbReference>
<evidence type="ECO:0000256" key="3">
    <source>
        <dbReference type="ARBA" id="ARBA00004240"/>
    </source>
</evidence>
<evidence type="ECO:0000256" key="23">
    <source>
        <dbReference type="ARBA" id="ARBA00062467"/>
    </source>
</evidence>
<organism evidence="30 31">
    <name type="scientific">Anser brachyrhynchus</name>
    <name type="common">Pink-footed goose</name>
    <dbReference type="NCBI Taxonomy" id="132585"/>
    <lineage>
        <taxon>Eukaryota</taxon>
        <taxon>Metazoa</taxon>
        <taxon>Chordata</taxon>
        <taxon>Craniata</taxon>
        <taxon>Vertebrata</taxon>
        <taxon>Euteleostomi</taxon>
        <taxon>Archelosauria</taxon>
        <taxon>Archosauria</taxon>
        <taxon>Dinosauria</taxon>
        <taxon>Saurischia</taxon>
        <taxon>Theropoda</taxon>
        <taxon>Coelurosauria</taxon>
        <taxon>Aves</taxon>
        <taxon>Neognathae</taxon>
        <taxon>Galloanserae</taxon>
        <taxon>Anseriformes</taxon>
        <taxon>Anatidae</taxon>
        <taxon>Anserinae</taxon>
        <taxon>Anser</taxon>
    </lineage>
</organism>
<dbReference type="NCBIfam" id="TIGR01494">
    <property type="entry name" value="ATPase_P-type"/>
    <property type="match status" value="1"/>
</dbReference>
<keyword evidence="9 27" id="KW-0812">Transmembrane</keyword>
<dbReference type="Gene3D" id="3.40.50.1000">
    <property type="entry name" value="HAD superfamily/HAD-like"/>
    <property type="match status" value="1"/>
</dbReference>
<evidence type="ECO:0000313" key="31">
    <source>
        <dbReference type="Proteomes" id="UP000694426"/>
    </source>
</evidence>
<feature type="domain" description="P-type ATPase C-terminal" evidence="29">
    <location>
        <begin position="792"/>
        <end position="1046"/>
    </location>
</feature>
<dbReference type="SUPFAM" id="SSF81665">
    <property type="entry name" value="Calcium ATPase, transmembrane domain M"/>
    <property type="match status" value="1"/>
</dbReference>
<dbReference type="GO" id="GO:0007030">
    <property type="term" value="P:Golgi organization"/>
    <property type="evidence" value="ECO:0007669"/>
    <property type="project" value="TreeGrafter"/>
</dbReference>
<dbReference type="GO" id="GO:0140327">
    <property type="term" value="F:flippase activity"/>
    <property type="evidence" value="ECO:0007669"/>
    <property type="project" value="UniProtKB-ARBA"/>
</dbReference>
<evidence type="ECO:0000256" key="7">
    <source>
        <dbReference type="ARBA" id="ARBA00008109"/>
    </source>
</evidence>
<dbReference type="GO" id="GO:0016887">
    <property type="term" value="F:ATP hydrolysis activity"/>
    <property type="evidence" value="ECO:0007669"/>
    <property type="project" value="InterPro"/>
</dbReference>
<feature type="binding site" evidence="25">
    <location>
        <position position="769"/>
    </location>
    <ligand>
        <name>ATP</name>
        <dbReference type="ChEBI" id="CHEBI:30616"/>
    </ligand>
</feature>
<evidence type="ECO:0000256" key="17">
    <source>
        <dbReference type="ARBA" id="ARBA00023034"/>
    </source>
</evidence>
<dbReference type="FunFam" id="3.40.50.1000:FF:000014">
    <property type="entry name" value="Phospholipid-transporting ATPase"/>
    <property type="match status" value="1"/>
</dbReference>